<dbReference type="GO" id="GO:0007064">
    <property type="term" value="P:mitotic sister chromatid cohesion"/>
    <property type="evidence" value="ECO:0007669"/>
    <property type="project" value="InterPro"/>
</dbReference>
<keyword evidence="5" id="KW-1133">Transmembrane helix</keyword>
<gene>
    <name evidence="6" type="ORF">GSCOC_T00005111001</name>
</gene>
<evidence type="ECO:0000256" key="5">
    <source>
        <dbReference type="SAM" id="Phobius"/>
    </source>
</evidence>
<evidence type="ECO:0000256" key="2">
    <source>
        <dbReference type="ARBA" id="ARBA00022763"/>
    </source>
</evidence>
<feature type="transmembrane region" description="Helical" evidence="5">
    <location>
        <begin position="48"/>
        <end position="68"/>
    </location>
</feature>
<keyword evidence="2" id="KW-0227">DNA damage</keyword>
<dbReference type="PANTHER" id="PTHR12663">
    <property type="entry name" value="ANDROGEN INDUCED INHIBITOR OF PROLIFERATION AS3 / PDS5-RELATED"/>
    <property type="match status" value="1"/>
</dbReference>
<dbReference type="GO" id="GO:0005634">
    <property type="term" value="C:nucleus"/>
    <property type="evidence" value="ECO:0007669"/>
    <property type="project" value="UniProtKB-SubCell"/>
</dbReference>
<name>A0A068VD41_COFCA</name>
<keyword evidence="5" id="KW-0472">Membrane</keyword>
<comment type="subcellular location">
    <subcellularLocation>
        <location evidence="1">Nucleus</location>
    </subcellularLocation>
</comment>
<dbReference type="Gramene" id="CDP17603">
    <property type="protein sequence ID" value="CDP17603"/>
    <property type="gene ID" value="GSCOC_T00005111001"/>
</dbReference>
<dbReference type="Proteomes" id="UP000295252">
    <property type="component" value="Chromosome XI"/>
</dbReference>
<dbReference type="PANTHER" id="PTHR12663:SF0">
    <property type="entry name" value="PRECOCIOUS DISSOCIATION OF SISTERS 5, ISOFORM A"/>
    <property type="match status" value="1"/>
</dbReference>
<dbReference type="InterPro" id="IPR039776">
    <property type="entry name" value="Pds5"/>
</dbReference>
<evidence type="ECO:0000256" key="3">
    <source>
        <dbReference type="ARBA" id="ARBA00023204"/>
    </source>
</evidence>
<evidence type="ECO:0000313" key="6">
    <source>
        <dbReference type="EMBL" id="CDP17603.1"/>
    </source>
</evidence>
<evidence type="ECO:0000313" key="7">
    <source>
        <dbReference type="Proteomes" id="UP000295252"/>
    </source>
</evidence>
<dbReference type="PhylomeDB" id="A0A068VD41"/>
<dbReference type="OrthoDB" id="1304856at2759"/>
<sequence>MDSEFYEGVVDAFDPLSKKHKVLYVDGNEENLNLEKESWFLLGNTSCHQVSCLISYFFFIMLFVVFLLSPPPPPKKNKTKKISLPLIY</sequence>
<dbReference type="CDD" id="cd20404">
    <property type="entry name" value="Tudor_Agenet_AtEML-like"/>
    <property type="match status" value="1"/>
</dbReference>
<accession>A0A068VD41</accession>
<dbReference type="GO" id="GO:0006281">
    <property type="term" value="P:DNA repair"/>
    <property type="evidence" value="ECO:0007669"/>
    <property type="project" value="UniProtKB-KW"/>
</dbReference>
<proteinExistence type="predicted"/>
<evidence type="ECO:0000256" key="4">
    <source>
        <dbReference type="ARBA" id="ARBA00023242"/>
    </source>
</evidence>
<keyword evidence="7" id="KW-1185">Reference proteome</keyword>
<dbReference type="AlphaFoldDB" id="A0A068VD41"/>
<keyword evidence="3" id="KW-0234">DNA repair</keyword>
<keyword evidence="5" id="KW-0812">Transmembrane</keyword>
<dbReference type="Gene3D" id="2.30.30.140">
    <property type="match status" value="1"/>
</dbReference>
<reference evidence="7" key="1">
    <citation type="journal article" date="2014" name="Science">
        <title>The coffee genome provides insight into the convergent evolution of caffeine biosynthesis.</title>
        <authorList>
            <person name="Denoeud F."/>
            <person name="Carretero-Paulet L."/>
            <person name="Dereeper A."/>
            <person name="Droc G."/>
            <person name="Guyot R."/>
            <person name="Pietrella M."/>
            <person name="Zheng C."/>
            <person name="Alberti A."/>
            <person name="Anthony F."/>
            <person name="Aprea G."/>
            <person name="Aury J.M."/>
            <person name="Bento P."/>
            <person name="Bernard M."/>
            <person name="Bocs S."/>
            <person name="Campa C."/>
            <person name="Cenci A."/>
            <person name="Combes M.C."/>
            <person name="Crouzillat D."/>
            <person name="Da Silva C."/>
            <person name="Daddiego L."/>
            <person name="De Bellis F."/>
            <person name="Dussert S."/>
            <person name="Garsmeur O."/>
            <person name="Gayraud T."/>
            <person name="Guignon V."/>
            <person name="Jahn K."/>
            <person name="Jamilloux V."/>
            <person name="Joet T."/>
            <person name="Labadie K."/>
            <person name="Lan T."/>
            <person name="Leclercq J."/>
            <person name="Lepelley M."/>
            <person name="Leroy T."/>
            <person name="Li L.T."/>
            <person name="Librado P."/>
            <person name="Lopez L."/>
            <person name="Munoz A."/>
            <person name="Noel B."/>
            <person name="Pallavicini A."/>
            <person name="Perrotta G."/>
            <person name="Poncet V."/>
            <person name="Pot D."/>
            <person name="Priyono X."/>
            <person name="Rigoreau M."/>
            <person name="Rouard M."/>
            <person name="Rozas J."/>
            <person name="Tranchant-Dubreuil C."/>
            <person name="VanBuren R."/>
            <person name="Zhang Q."/>
            <person name="Andrade A.C."/>
            <person name="Argout X."/>
            <person name="Bertrand B."/>
            <person name="de Kochko A."/>
            <person name="Graziosi G."/>
            <person name="Henry R.J."/>
            <person name="Jayarama X."/>
            <person name="Ming R."/>
            <person name="Nagai C."/>
            <person name="Rounsley S."/>
            <person name="Sankoff D."/>
            <person name="Giuliano G."/>
            <person name="Albert V.A."/>
            <person name="Wincker P."/>
            <person name="Lashermes P."/>
        </authorList>
    </citation>
    <scope>NUCLEOTIDE SEQUENCE [LARGE SCALE GENOMIC DNA]</scope>
    <source>
        <strain evidence="7">cv. DH200-94</strain>
    </source>
</reference>
<evidence type="ECO:0000256" key="1">
    <source>
        <dbReference type="ARBA" id="ARBA00004123"/>
    </source>
</evidence>
<keyword evidence="4" id="KW-0539">Nucleus</keyword>
<dbReference type="STRING" id="49390.A0A068VD41"/>
<organism evidence="6 7">
    <name type="scientific">Coffea canephora</name>
    <name type="common">Robusta coffee</name>
    <dbReference type="NCBI Taxonomy" id="49390"/>
    <lineage>
        <taxon>Eukaryota</taxon>
        <taxon>Viridiplantae</taxon>
        <taxon>Streptophyta</taxon>
        <taxon>Embryophyta</taxon>
        <taxon>Tracheophyta</taxon>
        <taxon>Spermatophyta</taxon>
        <taxon>Magnoliopsida</taxon>
        <taxon>eudicotyledons</taxon>
        <taxon>Gunneridae</taxon>
        <taxon>Pentapetalae</taxon>
        <taxon>asterids</taxon>
        <taxon>lamiids</taxon>
        <taxon>Gentianales</taxon>
        <taxon>Rubiaceae</taxon>
        <taxon>Ixoroideae</taxon>
        <taxon>Gardenieae complex</taxon>
        <taxon>Bertiereae - Coffeeae clade</taxon>
        <taxon>Coffeeae</taxon>
        <taxon>Coffea</taxon>
    </lineage>
</organism>
<protein>
    <submittedName>
        <fullName evidence="6">Uncharacterized protein</fullName>
    </submittedName>
</protein>
<dbReference type="GO" id="GO:0000785">
    <property type="term" value="C:chromatin"/>
    <property type="evidence" value="ECO:0007669"/>
    <property type="project" value="TreeGrafter"/>
</dbReference>
<dbReference type="InParanoid" id="A0A068VD41"/>
<dbReference type="EMBL" id="HG739253">
    <property type="protein sequence ID" value="CDP17603.1"/>
    <property type="molecule type" value="Genomic_DNA"/>
</dbReference>